<dbReference type="InterPro" id="IPR011711">
    <property type="entry name" value="GntR_C"/>
</dbReference>
<dbReference type="GO" id="GO:0003700">
    <property type="term" value="F:DNA-binding transcription factor activity"/>
    <property type="evidence" value="ECO:0007669"/>
    <property type="project" value="InterPro"/>
</dbReference>
<protein>
    <submittedName>
        <fullName evidence="4">Putative L-lactate dehydrogenase operon regulatory protein</fullName>
    </submittedName>
</protein>
<reference evidence="4 5" key="1">
    <citation type="submission" date="2017-07" db="EMBL/GenBank/DDBJ databases">
        <title>Complete genome sequence of Actinoalloteichus hoggarensis DSM 45943, type strain of Actinoalloteichus hoggarensis.</title>
        <authorList>
            <person name="Ruckert C."/>
            <person name="Nouioui I."/>
            <person name="Willmese J."/>
            <person name="van Wezel G."/>
            <person name="Klenk H.-P."/>
            <person name="Kalinowski J."/>
            <person name="Zotchev S.B."/>
        </authorList>
    </citation>
    <scope>NUCLEOTIDE SEQUENCE [LARGE SCALE GENOMIC DNA]</scope>
    <source>
        <strain evidence="4 5">DSM 45943</strain>
    </source>
</reference>
<dbReference type="InterPro" id="IPR036390">
    <property type="entry name" value="WH_DNA-bd_sf"/>
</dbReference>
<proteinExistence type="predicted"/>
<name>A0A221W185_9PSEU</name>
<dbReference type="InterPro" id="IPR008920">
    <property type="entry name" value="TF_FadR/GntR_C"/>
</dbReference>
<evidence type="ECO:0000313" key="5">
    <source>
        <dbReference type="Proteomes" id="UP000204221"/>
    </source>
</evidence>
<dbReference type="Gene3D" id="1.10.10.10">
    <property type="entry name" value="Winged helix-like DNA-binding domain superfamily/Winged helix DNA-binding domain"/>
    <property type="match status" value="1"/>
</dbReference>
<dbReference type="InterPro" id="IPR036388">
    <property type="entry name" value="WH-like_DNA-bd_sf"/>
</dbReference>
<evidence type="ECO:0000256" key="1">
    <source>
        <dbReference type="ARBA" id="ARBA00023015"/>
    </source>
</evidence>
<dbReference type="SUPFAM" id="SSF46785">
    <property type="entry name" value="Winged helix' DNA-binding domain"/>
    <property type="match status" value="1"/>
</dbReference>
<dbReference type="RefSeq" id="WP_093941032.1">
    <property type="nucleotide sequence ID" value="NZ_CP022521.1"/>
</dbReference>
<accession>A0A221W185</accession>
<dbReference type="Pfam" id="PF07729">
    <property type="entry name" value="FCD"/>
    <property type="match status" value="1"/>
</dbReference>
<gene>
    <name evidence="4" type="primary">lldR2</name>
    <name evidence="4" type="ORF">AHOG_09515</name>
</gene>
<dbReference type="PRINTS" id="PR00035">
    <property type="entry name" value="HTHGNTR"/>
</dbReference>
<dbReference type="PROSITE" id="PS50949">
    <property type="entry name" value="HTH_GNTR"/>
    <property type="match status" value="1"/>
</dbReference>
<dbReference type="KEGG" id="ahg:AHOG_09515"/>
<dbReference type="CDD" id="cd07377">
    <property type="entry name" value="WHTH_GntR"/>
    <property type="match status" value="1"/>
</dbReference>
<dbReference type="PANTHER" id="PTHR43537:SF5">
    <property type="entry name" value="UXU OPERON TRANSCRIPTIONAL REGULATOR"/>
    <property type="match status" value="1"/>
</dbReference>
<evidence type="ECO:0000256" key="3">
    <source>
        <dbReference type="ARBA" id="ARBA00023163"/>
    </source>
</evidence>
<dbReference type="SMART" id="SM00345">
    <property type="entry name" value="HTH_GNTR"/>
    <property type="match status" value="1"/>
</dbReference>
<dbReference type="Gene3D" id="1.20.120.530">
    <property type="entry name" value="GntR ligand-binding domain-like"/>
    <property type="match status" value="1"/>
</dbReference>
<keyword evidence="1" id="KW-0805">Transcription regulation</keyword>
<dbReference type="Proteomes" id="UP000204221">
    <property type="component" value="Chromosome"/>
</dbReference>
<keyword evidence="3" id="KW-0804">Transcription</keyword>
<evidence type="ECO:0000313" key="4">
    <source>
        <dbReference type="EMBL" id="ASO19547.1"/>
    </source>
</evidence>
<dbReference type="Pfam" id="PF00392">
    <property type="entry name" value="GntR"/>
    <property type="match status" value="1"/>
</dbReference>
<organism evidence="4 5">
    <name type="scientific">Actinoalloteichus hoggarensis</name>
    <dbReference type="NCBI Taxonomy" id="1470176"/>
    <lineage>
        <taxon>Bacteria</taxon>
        <taxon>Bacillati</taxon>
        <taxon>Actinomycetota</taxon>
        <taxon>Actinomycetes</taxon>
        <taxon>Pseudonocardiales</taxon>
        <taxon>Pseudonocardiaceae</taxon>
        <taxon>Actinoalloteichus</taxon>
    </lineage>
</organism>
<dbReference type="GO" id="GO:0003677">
    <property type="term" value="F:DNA binding"/>
    <property type="evidence" value="ECO:0007669"/>
    <property type="project" value="UniProtKB-KW"/>
</dbReference>
<dbReference type="EMBL" id="CP022521">
    <property type="protein sequence ID" value="ASO19547.1"/>
    <property type="molecule type" value="Genomic_DNA"/>
</dbReference>
<evidence type="ECO:0000256" key="2">
    <source>
        <dbReference type="ARBA" id="ARBA00023125"/>
    </source>
</evidence>
<dbReference type="PANTHER" id="PTHR43537">
    <property type="entry name" value="TRANSCRIPTIONAL REGULATOR, GNTR FAMILY"/>
    <property type="match status" value="1"/>
</dbReference>
<keyword evidence="5" id="KW-1185">Reference proteome</keyword>
<dbReference type="AlphaFoldDB" id="A0A221W185"/>
<dbReference type="InterPro" id="IPR000524">
    <property type="entry name" value="Tscrpt_reg_HTH_GntR"/>
</dbReference>
<dbReference type="OrthoDB" id="7989071at2"/>
<sequence>MTANGRRLQDRIIDLIIDSGLTPGSPLPTENQLVDELGVGRNSVRESLRALSTLGIVDIRHGYGTFVGAAPITAFTPGLLYRARQSLRHDASVLRDLMEVRRVLETSLIEAVVAGADEDLVGELDALVAAMESGDLVETDQRFHETLFRPLDNVIALELIGLFWTVYHRVEAELDPPRPGRAEICHEHRMIVEAVRAGDPAAARDALGAHFVDIEERVARLIRQSTEAD</sequence>
<keyword evidence="2" id="KW-0238">DNA-binding</keyword>
<dbReference type="SMART" id="SM00895">
    <property type="entry name" value="FCD"/>
    <property type="match status" value="1"/>
</dbReference>
<dbReference type="SUPFAM" id="SSF48008">
    <property type="entry name" value="GntR ligand-binding domain-like"/>
    <property type="match status" value="1"/>
</dbReference>